<gene>
    <name evidence="6" type="ORF">C8E83_3024</name>
</gene>
<protein>
    <submittedName>
        <fullName evidence="6">Acyl-CoA reductase-like NAD-dependent aldehyde dehydrogenase</fullName>
    </submittedName>
</protein>
<dbReference type="FunFam" id="3.40.605.10:FF:000007">
    <property type="entry name" value="NAD/NADP-dependent betaine aldehyde dehydrogenase"/>
    <property type="match status" value="1"/>
</dbReference>
<dbReference type="OrthoDB" id="6882680at2"/>
<dbReference type="InterPro" id="IPR029510">
    <property type="entry name" value="Ald_DH_CS_GLU"/>
</dbReference>
<dbReference type="FunFam" id="3.40.309.10:FF:000012">
    <property type="entry name" value="Betaine aldehyde dehydrogenase"/>
    <property type="match status" value="1"/>
</dbReference>
<evidence type="ECO:0000313" key="7">
    <source>
        <dbReference type="Proteomes" id="UP000280008"/>
    </source>
</evidence>
<dbReference type="PROSITE" id="PS00687">
    <property type="entry name" value="ALDEHYDE_DEHYDR_GLU"/>
    <property type="match status" value="1"/>
</dbReference>
<feature type="active site" evidence="3">
    <location>
        <position position="255"/>
    </location>
</feature>
<evidence type="ECO:0000259" key="5">
    <source>
        <dbReference type="Pfam" id="PF00171"/>
    </source>
</evidence>
<dbReference type="InterPro" id="IPR015590">
    <property type="entry name" value="Aldehyde_DH_dom"/>
</dbReference>
<organism evidence="6 7">
    <name type="scientific">Frondihabitans australicus</name>
    <dbReference type="NCBI Taxonomy" id="386892"/>
    <lineage>
        <taxon>Bacteria</taxon>
        <taxon>Bacillati</taxon>
        <taxon>Actinomycetota</taxon>
        <taxon>Actinomycetes</taxon>
        <taxon>Micrococcales</taxon>
        <taxon>Microbacteriaceae</taxon>
        <taxon>Frondihabitans</taxon>
    </lineage>
</organism>
<evidence type="ECO:0000256" key="2">
    <source>
        <dbReference type="ARBA" id="ARBA00023002"/>
    </source>
</evidence>
<evidence type="ECO:0000256" key="3">
    <source>
        <dbReference type="PROSITE-ProRule" id="PRU10007"/>
    </source>
</evidence>
<evidence type="ECO:0000256" key="4">
    <source>
        <dbReference type="RuleBase" id="RU003345"/>
    </source>
</evidence>
<dbReference type="GO" id="GO:0016620">
    <property type="term" value="F:oxidoreductase activity, acting on the aldehyde or oxo group of donors, NAD or NADP as acceptor"/>
    <property type="evidence" value="ECO:0007669"/>
    <property type="project" value="InterPro"/>
</dbReference>
<evidence type="ECO:0000313" key="6">
    <source>
        <dbReference type="EMBL" id="RKR75862.1"/>
    </source>
</evidence>
<reference evidence="6 7" key="1">
    <citation type="submission" date="2018-10" db="EMBL/GenBank/DDBJ databases">
        <title>Sequencing the genomes of 1000 actinobacteria strains.</title>
        <authorList>
            <person name="Klenk H.-P."/>
        </authorList>
    </citation>
    <scope>NUCLEOTIDE SEQUENCE [LARGE SCALE GENOMIC DNA]</scope>
    <source>
        <strain evidence="6 7">DSM 17894</strain>
    </source>
</reference>
<keyword evidence="2 4" id="KW-0560">Oxidoreductase</keyword>
<dbReference type="AlphaFoldDB" id="A0A495IIJ3"/>
<dbReference type="PROSITE" id="PS00070">
    <property type="entry name" value="ALDEHYDE_DEHYDR_CYS"/>
    <property type="match status" value="1"/>
</dbReference>
<dbReference type="PANTHER" id="PTHR11699">
    <property type="entry name" value="ALDEHYDE DEHYDROGENASE-RELATED"/>
    <property type="match status" value="1"/>
</dbReference>
<keyword evidence="7" id="KW-1185">Reference proteome</keyword>
<dbReference type="InterPro" id="IPR016161">
    <property type="entry name" value="Ald_DH/histidinol_DH"/>
</dbReference>
<dbReference type="EMBL" id="RBKS01000001">
    <property type="protein sequence ID" value="RKR75862.1"/>
    <property type="molecule type" value="Genomic_DNA"/>
</dbReference>
<dbReference type="Proteomes" id="UP000280008">
    <property type="component" value="Unassembled WGS sequence"/>
</dbReference>
<dbReference type="InterPro" id="IPR016163">
    <property type="entry name" value="Ald_DH_C"/>
</dbReference>
<dbReference type="InterPro" id="IPR016162">
    <property type="entry name" value="Ald_DH_N"/>
</dbReference>
<dbReference type="Gene3D" id="3.40.309.10">
    <property type="entry name" value="Aldehyde Dehydrogenase, Chain A, domain 2"/>
    <property type="match status" value="1"/>
</dbReference>
<accession>A0A495IIJ3</accession>
<name>A0A495IIJ3_9MICO</name>
<feature type="domain" description="Aldehyde dehydrogenase" evidence="5">
    <location>
        <begin position="22"/>
        <end position="481"/>
    </location>
</feature>
<dbReference type="Gene3D" id="3.40.605.10">
    <property type="entry name" value="Aldehyde Dehydrogenase, Chain A, domain 1"/>
    <property type="match status" value="1"/>
</dbReference>
<dbReference type="Pfam" id="PF00171">
    <property type="entry name" value="Aldedh"/>
    <property type="match status" value="1"/>
</dbReference>
<comment type="similarity">
    <text evidence="1 4">Belongs to the aldehyde dehydrogenase family.</text>
</comment>
<dbReference type="InterPro" id="IPR016160">
    <property type="entry name" value="Ald_DH_CS_CYS"/>
</dbReference>
<dbReference type="SUPFAM" id="SSF53720">
    <property type="entry name" value="ALDH-like"/>
    <property type="match status" value="1"/>
</dbReference>
<evidence type="ECO:0000256" key="1">
    <source>
        <dbReference type="ARBA" id="ARBA00009986"/>
    </source>
</evidence>
<comment type="caution">
    <text evidence="6">The sequence shown here is derived from an EMBL/GenBank/DDBJ whole genome shotgun (WGS) entry which is preliminary data.</text>
</comment>
<proteinExistence type="inferred from homology"/>
<sequence length="510" mass="54302">MASINHDPSRFQFAPLTTSRWSSDDPANEFDVDNPATGQVITRVAGSSAAEVDAAIDAAHAAFTGGWRNTTAAERSALLARCADALEAHADELAEILTAENGKPLADGRFGDVQFLLDIFRFYAGIVDKIPSDFFEVGPVYASTVLEPFGVVGAIIPFNWPPIHTGGKVAAALAVGNTVVVKPGPQSPLTIMRIIDIISEVLPADVVHVIPGGAEPGRALVANPLVRKISFTGSTRGGMAVAAAAAANVTPVTLELGGKNAFVVFDDADLDLAVRNALEGGFFNKGEACTAASRVLVQRGIADEFTKRLADGVRSLRVGEGIDPKTVVGPAVSRDQQQRDLDYIRIGEEEGATIVAQANLPADDRLSDGFWVPPTLFAGVTRTMRIAQEEIFGPVQTINVFDTEDEAVDIVNESPYGLVAAVYSQDQATAFRVARRMEAGMVHVNNYHRWPLTTPFGGVKHSGYGREHTMATLQEFGAVKMIRFPTGLTELPSWRGTVEVFGHTGSVPIG</sequence>
<dbReference type="RefSeq" id="WP_121370654.1">
    <property type="nucleotide sequence ID" value="NZ_RBKS01000001.1"/>
</dbReference>